<dbReference type="Pfam" id="PF01370">
    <property type="entry name" value="Epimerase"/>
    <property type="match status" value="1"/>
</dbReference>
<dbReference type="AlphaFoldDB" id="A0A840SM57"/>
<sequence>MKNTLIIGGAGFIGSRYMNDFGTKDVTVFDSLSPIVHNRKSIADFVSLGVDFVPGDVSQPDDVRALFENGVPENLILLAAETGTGRSLHNCALNTRINAMGTALVLDTLSGMGVLPKRIVLTSSRAVYGEGPFRSASGETVYPEQRDEADLKAGKFEFEALEPLAMSAAAHLPNPSNIYGATKLCQENLVRNWARSFGVSAYVLRLQNVYGAGQSLTNPYTGVLIHFLRNLSRKEPVKIYEQGGITRDFVHVADIASAINLALTGNAPAGTYDIGSGERLTLEAVAREICVLTGGPEPEFCDLYRLGDVRHAAADIGRARAVLGYEPKVSLQEGLGGLIKFFEA</sequence>
<evidence type="ECO:0000256" key="2">
    <source>
        <dbReference type="ARBA" id="ARBA00007637"/>
    </source>
</evidence>
<dbReference type="SUPFAM" id="SSF51735">
    <property type="entry name" value="NAD(P)-binding Rossmann-fold domains"/>
    <property type="match status" value="1"/>
</dbReference>
<dbReference type="EMBL" id="JACHFM010000003">
    <property type="protein sequence ID" value="MBB5223067.1"/>
    <property type="molecule type" value="Genomic_DNA"/>
</dbReference>
<comment type="similarity">
    <text evidence="2">Belongs to the NAD(P)-dependent epimerase/dehydratase family.</text>
</comment>
<protein>
    <submittedName>
        <fullName evidence="4">dTDP-L-rhamnose 4-epimerase</fullName>
        <ecNumber evidence="4">5.1.3.25</ecNumber>
    </submittedName>
</protein>
<name>A0A840SM57_9RHOB</name>
<organism evidence="4 5">
    <name type="scientific">Amaricoccus macauensis</name>
    <dbReference type="NCBI Taxonomy" id="57001"/>
    <lineage>
        <taxon>Bacteria</taxon>
        <taxon>Pseudomonadati</taxon>
        <taxon>Pseudomonadota</taxon>
        <taxon>Alphaproteobacteria</taxon>
        <taxon>Rhodobacterales</taxon>
        <taxon>Paracoccaceae</taxon>
        <taxon>Amaricoccus</taxon>
    </lineage>
</organism>
<evidence type="ECO:0000259" key="3">
    <source>
        <dbReference type="Pfam" id="PF01370"/>
    </source>
</evidence>
<dbReference type="Proteomes" id="UP000549457">
    <property type="component" value="Unassembled WGS sequence"/>
</dbReference>
<dbReference type="GO" id="GO:0016853">
    <property type="term" value="F:isomerase activity"/>
    <property type="evidence" value="ECO:0007669"/>
    <property type="project" value="UniProtKB-KW"/>
</dbReference>
<reference evidence="4 5" key="1">
    <citation type="submission" date="2020-08" db="EMBL/GenBank/DDBJ databases">
        <title>Genomic Encyclopedia of Type Strains, Phase IV (KMG-IV): sequencing the most valuable type-strain genomes for metagenomic binning, comparative biology and taxonomic classification.</title>
        <authorList>
            <person name="Goeker M."/>
        </authorList>
    </citation>
    <scope>NUCLEOTIDE SEQUENCE [LARGE SCALE GENOMIC DNA]</scope>
    <source>
        <strain evidence="4 5">DSM 101730</strain>
    </source>
</reference>
<dbReference type="PANTHER" id="PTHR43000">
    <property type="entry name" value="DTDP-D-GLUCOSE 4,6-DEHYDRATASE-RELATED"/>
    <property type="match status" value="1"/>
</dbReference>
<dbReference type="EC" id="5.1.3.25" evidence="4"/>
<comment type="pathway">
    <text evidence="1">Bacterial outer membrane biogenesis; LPS O-antigen biosynthesis.</text>
</comment>
<gene>
    <name evidence="4" type="ORF">HNP73_003014</name>
</gene>
<evidence type="ECO:0000256" key="1">
    <source>
        <dbReference type="ARBA" id="ARBA00005125"/>
    </source>
</evidence>
<comment type="caution">
    <text evidence="4">The sequence shown here is derived from an EMBL/GenBank/DDBJ whole genome shotgun (WGS) entry which is preliminary data.</text>
</comment>
<keyword evidence="5" id="KW-1185">Reference proteome</keyword>
<feature type="domain" description="NAD-dependent epimerase/dehydratase" evidence="3">
    <location>
        <begin position="5"/>
        <end position="275"/>
    </location>
</feature>
<proteinExistence type="inferred from homology"/>
<dbReference type="InterPro" id="IPR001509">
    <property type="entry name" value="Epimerase_deHydtase"/>
</dbReference>
<evidence type="ECO:0000313" key="5">
    <source>
        <dbReference type="Proteomes" id="UP000549457"/>
    </source>
</evidence>
<keyword evidence="4" id="KW-0413">Isomerase</keyword>
<dbReference type="InterPro" id="IPR036291">
    <property type="entry name" value="NAD(P)-bd_dom_sf"/>
</dbReference>
<dbReference type="Gene3D" id="3.40.50.720">
    <property type="entry name" value="NAD(P)-binding Rossmann-like Domain"/>
    <property type="match status" value="1"/>
</dbReference>
<evidence type="ECO:0000313" key="4">
    <source>
        <dbReference type="EMBL" id="MBB5223067.1"/>
    </source>
</evidence>
<accession>A0A840SM57</accession>
<dbReference type="RefSeq" id="WP_184151273.1">
    <property type="nucleotide sequence ID" value="NZ_JACHFM010000003.1"/>
</dbReference>